<keyword evidence="8" id="KW-1185">Reference proteome</keyword>
<evidence type="ECO:0000256" key="1">
    <source>
        <dbReference type="ARBA" id="ARBA00010790"/>
    </source>
</evidence>
<organism evidence="7 8">
    <name type="scientific">Flavimaricola marinus</name>
    <dbReference type="NCBI Taxonomy" id="1819565"/>
    <lineage>
        <taxon>Bacteria</taxon>
        <taxon>Pseudomonadati</taxon>
        <taxon>Pseudomonadota</taxon>
        <taxon>Alphaproteobacteria</taxon>
        <taxon>Rhodobacterales</taxon>
        <taxon>Paracoccaceae</taxon>
        <taxon>Flavimaricola</taxon>
    </lineage>
</organism>
<evidence type="ECO:0000256" key="3">
    <source>
        <dbReference type="ARBA" id="ARBA00022827"/>
    </source>
</evidence>
<gene>
    <name evidence="7" type="primary">fdhL</name>
    <name evidence="7" type="ORF">LOM8899_02320</name>
</gene>
<dbReference type="Proteomes" id="UP000201613">
    <property type="component" value="Unassembled WGS sequence"/>
</dbReference>
<keyword evidence="3" id="KW-0274">FAD</keyword>
<dbReference type="PANTHER" id="PTHR46056:SF12">
    <property type="entry name" value="LONG-CHAIN-ALCOHOL OXIDASE"/>
    <property type="match status" value="1"/>
</dbReference>
<feature type="region of interest" description="Disordered" evidence="5">
    <location>
        <begin position="141"/>
        <end position="162"/>
    </location>
</feature>
<dbReference type="EMBL" id="FXZK01000004">
    <property type="protein sequence ID" value="SMY08171.1"/>
    <property type="molecule type" value="Genomic_DNA"/>
</dbReference>
<keyword evidence="2" id="KW-0285">Flavoprotein</keyword>
<dbReference type="SUPFAM" id="SSF51905">
    <property type="entry name" value="FAD/NAD(P)-binding domain"/>
    <property type="match status" value="1"/>
</dbReference>
<feature type="domain" description="4Fe-4S ferredoxin-type" evidence="6">
    <location>
        <begin position="186"/>
        <end position="216"/>
    </location>
</feature>
<name>A0A238LEW3_9RHOB</name>
<proteinExistence type="inferred from homology"/>
<dbReference type="GO" id="GO:0016614">
    <property type="term" value="F:oxidoreductase activity, acting on CH-OH group of donors"/>
    <property type="evidence" value="ECO:0007669"/>
    <property type="project" value="InterPro"/>
</dbReference>
<comment type="similarity">
    <text evidence="1">Belongs to the GMC oxidoreductase family.</text>
</comment>
<dbReference type="InterPro" id="IPR036188">
    <property type="entry name" value="FAD/NAD-bd_sf"/>
</dbReference>
<dbReference type="PROSITE" id="PS51379">
    <property type="entry name" value="4FE4S_FER_2"/>
    <property type="match status" value="1"/>
</dbReference>
<accession>A0A238LEW3</accession>
<dbReference type="Pfam" id="PF05199">
    <property type="entry name" value="GMC_oxred_C"/>
    <property type="match status" value="1"/>
</dbReference>
<evidence type="ECO:0000256" key="5">
    <source>
        <dbReference type="SAM" id="MobiDB-lite"/>
    </source>
</evidence>
<dbReference type="EC" id="1.1.99.11" evidence="7"/>
<dbReference type="PANTHER" id="PTHR46056">
    <property type="entry name" value="LONG-CHAIN-ALCOHOL OXIDASE"/>
    <property type="match status" value="1"/>
</dbReference>
<evidence type="ECO:0000256" key="4">
    <source>
        <dbReference type="ARBA" id="ARBA00023002"/>
    </source>
</evidence>
<evidence type="ECO:0000313" key="7">
    <source>
        <dbReference type="EMBL" id="SMY08171.1"/>
    </source>
</evidence>
<dbReference type="GO" id="GO:0050660">
    <property type="term" value="F:flavin adenine dinucleotide binding"/>
    <property type="evidence" value="ECO:0007669"/>
    <property type="project" value="InterPro"/>
</dbReference>
<reference evidence="8" key="1">
    <citation type="submission" date="2017-05" db="EMBL/GenBank/DDBJ databases">
        <authorList>
            <person name="Rodrigo-Torres L."/>
            <person name="Arahal R. D."/>
            <person name="Lucena T."/>
        </authorList>
    </citation>
    <scope>NUCLEOTIDE SEQUENCE [LARGE SCALE GENOMIC DNA]</scope>
    <source>
        <strain evidence="8">CECT 8899</strain>
    </source>
</reference>
<dbReference type="SUPFAM" id="SSF54373">
    <property type="entry name" value="FAD-linked reductases, C-terminal domain"/>
    <property type="match status" value="1"/>
</dbReference>
<keyword evidence="4 7" id="KW-0560">Oxidoreductase</keyword>
<evidence type="ECO:0000259" key="6">
    <source>
        <dbReference type="PROSITE" id="PS51379"/>
    </source>
</evidence>
<protein>
    <submittedName>
        <fullName evidence="7">Fructose dehydrogenase large subunit</fullName>
        <ecNumber evidence="7">1.1.99.11</ecNumber>
    </submittedName>
</protein>
<sequence>MTDIVIVGAGASGGAAAWRLARAGFKVTCLEQGGWVAPDATPSLRPDWEIARQTTHHPNPNVRAAPQDYPVDDTDAAIKPFLYNAVGGSTILWGAHFPRFRPSDFRTKTLDGVGDDWPISYEDLAPYYAENDRMMGVSGLSGDPGNPPREARQMPPVPPGKAGVRMAQAFDRLGWHWWPADVAINTQPYGEGRGACNNCGPCDLGCPHGARSATDVSYWPQAIAAGVRLITGARVFDVETDAQGRATGVAWYDHTGTVQRTKAAVVALASNGLGTARLMLLSTSKRFPNGLANDTDLVGRRLMHHPTGMVTGRFTEAMDGWAGPFAVSILSQEFYETDPTHDFVRGYQMQLIRSDGPVGTAVGGYLPRVPWGAGHHARFREVFGHSASLTVTTEDLPRLENRVTLSDHLTDSNGIPAPKMTYSLDDNTKRMIQHGIKSATRAFAEAGAADITAQSLVADAGFHLLGTACMGADPGSSVTDSNSRAHTVPNLLILDGSVFTTAAALNPTSTIQALALRAADALIRDRAEMQVAS</sequence>
<dbReference type="OrthoDB" id="9798604at2"/>
<dbReference type="Gene3D" id="3.50.50.60">
    <property type="entry name" value="FAD/NAD(P)-binding domain"/>
    <property type="match status" value="2"/>
</dbReference>
<dbReference type="PRINTS" id="PR00411">
    <property type="entry name" value="PNDRDTASEI"/>
</dbReference>
<dbReference type="AlphaFoldDB" id="A0A238LEW3"/>
<dbReference type="Pfam" id="PF13450">
    <property type="entry name" value="NAD_binding_8"/>
    <property type="match status" value="1"/>
</dbReference>
<dbReference type="InterPro" id="IPR000172">
    <property type="entry name" value="GMC_OxRdtase_N"/>
</dbReference>
<evidence type="ECO:0000256" key="2">
    <source>
        <dbReference type="ARBA" id="ARBA00022630"/>
    </source>
</evidence>
<dbReference type="InterPro" id="IPR017896">
    <property type="entry name" value="4Fe4S_Fe-S-bd"/>
</dbReference>
<evidence type="ECO:0000313" key="8">
    <source>
        <dbReference type="Proteomes" id="UP000201613"/>
    </source>
</evidence>
<dbReference type="RefSeq" id="WP_093992375.1">
    <property type="nucleotide sequence ID" value="NZ_FXZK01000004.1"/>
</dbReference>
<dbReference type="Pfam" id="PF00732">
    <property type="entry name" value="GMC_oxred_N"/>
    <property type="match status" value="1"/>
</dbReference>
<dbReference type="InterPro" id="IPR007867">
    <property type="entry name" value="GMC_OxRtase_C"/>
</dbReference>